<feature type="region of interest" description="Disordered" evidence="14">
    <location>
        <begin position="288"/>
        <end position="353"/>
    </location>
</feature>
<dbReference type="PANTHER" id="PTHR24056">
    <property type="entry name" value="CELL DIVISION PROTEIN KINASE"/>
    <property type="match status" value="1"/>
</dbReference>
<keyword evidence="4" id="KW-0808">Transferase</keyword>
<dbReference type="FunFam" id="3.30.200.20:FF:000124">
    <property type="entry name" value="Cyclin-dependent kinase 4"/>
    <property type="match status" value="1"/>
</dbReference>
<keyword evidence="3" id="KW-0597">Phosphoprotein</keyword>
<dbReference type="CDD" id="cd07841">
    <property type="entry name" value="STKc_CDK7"/>
    <property type="match status" value="1"/>
</dbReference>
<comment type="catalytic activity">
    <reaction evidence="8">
        <text>L-threonyl-[protein] + ATP = O-phospho-L-threonyl-[protein] + ADP + H(+)</text>
        <dbReference type="Rhea" id="RHEA:46608"/>
        <dbReference type="Rhea" id="RHEA-COMP:11060"/>
        <dbReference type="Rhea" id="RHEA-COMP:11605"/>
        <dbReference type="ChEBI" id="CHEBI:15378"/>
        <dbReference type="ChEBI" id="CHEBI:30013"/>
        <dbReference type="ChEBI" id="CHEBI:30616"/>
        <dbReference type="ChEBI" id="CHEBI:61977"/>
        <dbReference type="ChEBI" id="CHEBI:456216"/>
        <dbReference type="EC" id="2.7.11.22"/>
    </reaction>
</comment>
<dbReference type="FunFam" id="1.10.510.10:FF:000624">
    <property type="entry name" value="Mitogen-activated protein kinase"/>
    <property type="match status" value="1"/>
</dbReference>
<evidence type="ECO:0000256" key="1">
    <source>
        <dbReference type="ARBA" id="ARBA00006485"/>
    </source>
</evidence>
<dbReference type="Gene3D" id="1.10.510.10">
    <property type="entry name" value="Transferase(Phosphotransferase) domain 1"/>
    <property type="match status" value="1"/>
</dbReference>
<comment type="catalytic activity">
    <reaction evidence="9">
        <text>L-seryl-[protein] + ATP = O-phospho-L-seryl-[protein] + ADP + H(+)</text>
        <dbReference type="Rhea" id="RHEA:17989"/>
        <dbReference type="Rhea" id="RHEA-COMP:9863"/>
        <dbReference type="Rhea" id="RHEA-COMP:11604"/>
        <dbReference type="ChEBI" id="CHEBI:15378"/>
        <dbReference type="ChEBI" id="CHEBI:29999"/>
        <dbReference type="ChEBI" id="CHEBI:30616"/>
        <dbReference type="ChEBI" id="CHEBI:83421"/>
        <dbReference type="ChEBI" id="CHEBI:456216"/>
        <dbReference type="EC" id="2.7.11.22"/>
    </reaction>
</comment>
<evidence type="ECO:0000256" key="9">
    <source>
        <dbReference type="ARBA" id="ARBA00048367"/>
    </source>
</evidence>
<feature type="binding site" evidence="12">
    <location>
        <position position="34"/>
    </location>
    <ligand>
        <name>ATP</name>
        <dbReference type="ChEBI" id="CHEBI:30616"/>
    </ligand>
</feature>
<dbReference type="PROSITE" id="PS50011">
    <property type="entry name" value="PROTEIN_KINASE_DOM"/>
    <property type="match status" value="1"/>
</dbReference>
<evidence type="ECO:0000313" key="16">
    <source>
        <dbReference type="EMBL" id="CAD8679789.1"/>
    </source>
</evidence>
<dbReference type="PANTHER" id="PTHR24056:SF0">
    <property type="entry name" value="CYCLIN-DEPENDENT KINASE 7"/>
    <property type="match status" value="1"/>
</dbReference>
<feature type="domain" description="Protein kinase" evidence="15">
    <location>
        <begin position="4"/>
        <end position="289"/>
    </location>
</feature>
<accession>A0A7S0RJR5</accession>
<dbReference type="GO" id="GO:0004693">
    <property type="term" value="F:cyclin-dependent protein serine/threonine kinase activity"/>
    <property type="evidence" value="ECO:0007669"/>
    <property type="project" value="UniProtKB-EC"/>
</dbReference>
<feature type="binding site" evidence="11">
    <location>
        <position position="33"/>
    </location>
    <ligand>
        <name>ATP</name>
        <dbReference type="ChEBI" id="CHEBI:30616"/>
    </ligand>
</feature>
<dbReference type="GO" id="GO:0070985">
    <property type="term" value="C:transcription factor TFIIK complex"/>
    <property type="evidence" value="ECO:0007669"/>
    <property type="project" value="InterPro"/>
</dbReference>
<evidence type="ECO:0000256" key="5">
    <source>
        <dbReference type="ARBA" id="ARBA00022741"/>
    </source>
</evidence>
<dbReference type="SUPFAM" id="SSF56112">
    <property type="entry name" value="Protein kinase-like (PK-like)"/>
    <property type="match status" value="1"/>
</dbReference>
<evidence type="ECO:0000256" key="7">
    <source>
        <dbReference type="ARBA" id="ARBA00022840"/>
    </source>
</evidence>
<evidence type="ECO:0000256" key="2">
    <source>
        <dbReference type="ARBA" id="ARBA00022527"/>
    </source>
</evidence>
<keyword evidence="2 13" id="KW-0723">Serine/threonine-protein kinase</keyword>
<dbReference type="EMBL" id="HBFB01016509">
    <property type="protein sequence ID" value="CAD8679789.1"/>
    <property type="molecule type" value="Transcribed_RNA"/>
</dbReference>
<dbReference type="InterPro" id="IPR008271">
    <property type="entry name" value="Ser/Thr_kinase_AS"/>
</dbReference>
<evidence type="ECO:0000256" key="11">
    <source>
        <dbReference type="PIRSR" id="PIRSR637770-2"/>
    </source>
</evidence>
<evidence type="ECO:0000256" key="4">
    <source>
        <dbReference type="ARBA" id="ARBA00022679"/>
    </source>
</evidence>
<dbReference type="Pfam" id="PF00069">
    <property type="entry name" value="Pkinase"/>
    <property type="match status" value="1"/>
</dbReference>
<evidence type="ECO:0000256" key="12">
    <source>
        <dbReference type="PROSITE-ProRule" id="PRU10141"/>
    </source>
</evidence>
<dbReference type="GO" id="GO:0008353">
    <property type="term" value="F:RNA polymerase II CTD heptapeptide repeat kinase activity"/>
    <property type="evidence" value="ECO:0007669"/>
    <property type="project" value="InterPro"/>
</dbReference>
<evidence type="ECO:0000256" key="13">
    <source>
        <dbReference type="RuleBase" id="RU000304"/>
    </source>
</evidence>
<proteinExistence type="inferred from homology"/>
<feature type="binding site" evidence="11">
    <location>
        <begin position="10"/>
        <end position="18"/>
    </location>
    <ligand>
        <name>ATP</name>
        <dbReference type="ChEBI" id="CHEBI:30616"/>
    </ligand>
</feature>
<evidence type="ECO:0000256" key="14">
    <source>
        <dbReference type="SAM" id="MobiDB-lite"/>
    </source>
</evidence>
<dbReference type="InterPro" id="IPR050108">
    <property type="entry name" value="CDK"/>
</dbReference>
<keyword evidence="6" id="KW-0418">Kinase</keyword>
<evidence type="ECO:0000256" key="8">
    <source>
        <dbReference type="ARBA" id="ARBA00047811"/>
    </source>
</evidence>
<dbReference type="PROSITE" id="PS00107">
    <property type="entry name" value="PROTEIN_KINASE_ATP"/>
    <property type="match status" value="1"/>
</dbReference>
<dbReference type="GO" id="GO:0005737">
    <property type="term" value="C:cytoplasm"/>
    <property type="evidence" value="ECO:0007669"/>
    <property type="project" value="TreeGrafter"/>
</dbReference>
<keyword evidence="7 11" id="KW-0067">ATP-binding</keyword>
<organism evidence="16">
    <name type="scientific">Chlamydomonas leiostraca</name>
    <dbReference type="NCBI Taxonomy" id="1034604"/>
    <lineage>
        <taxon>Eukaryota</taxon>
        <taxon>Viridiplantae</taxon>
        <taxon>Chlorophyta</taxon>
        <taxon>core chlorophytes</taxon>
        <taxon>Chlorophyceae</taxon>
        <taxon>CS clade</taxon>
        <taxon>Chlamydomonadales</taxon>
        <taxon>Chlamydomonadaceae</taxon>
        <taxon>Chlamydomonas</taxon>
    </lineage>
</organism>
<dbReference type="InterPro" id="IPR011009">
    <property type="entry name" value="Kinase-like_dom_sf"/>
</dbReference>
<evidence type="ECO:0000256" key="6">
    <source>
        <dbReference type="ARBA" id="ARBA00022777"/>
    </source>
</evidence>
<sequence>MEGYEKSVVLGTGTFASVFKAIDKKTGQVVAVKKINVADVKEGVHVTALREMKLLREINHPNVIRLVDVFAIGKKNIGLVLEFMESDLEAVIKDRDLVLGPGDVKAYLQQLLAGLAACHARWIVHRDVKPNNCLLAPDGGLKLADFGLARLLASPERDMNRPYTSQVFARWYRAPELFFGAQSYGFGVDVWAAGCIFAELLLRRPWFMGVSDIDQLGKVFQALGTPGEDNWPGVTSLPSYLEFQKVTPPPLRSLFPKASDDALDLLGRMVSLDPAKRPTAAEALAHRYFTNDPQPTPLAKLPRPMSREQAPLVSGPAPGTGASGGGADVRPQKRARNDGVASPRTSKSPALAR</sequence>
<dbReference type="PROSITE" id="PS00108">
    <property type="entry name" value="PROTEIN_KINASE_ST"/>
    <property type="match status" value="1"/>
</dbReference>
<reference evidence="16" key="1">
    <citation type="submission" date="2021-01" db="EMBL/GenBank/DDBJ databases">
        <authorList>
            <person name="Corre E."/>
            <person name="Pelletier E."/>
            <person name="Niang G."/>
            <person name="Scheremetjew M."/>
            <person name="Finn R."/>
            <person name="Kale V."/>
            <person name="Holt S."/>
            <person name="Cochrane G."/>
            <person name="Meng A."/>
            <person name="Brown T."/>
            <person name="Cohen L."/>
        </authorList>
    </citation>
    <scope>NUCLEOTIDE SEQUENCE</scope>
    <source>
        <strain evidence="16">SAG 11-49</strain>
    </source>
</reference>
<evidence type="ECO:0000259" key="15">
    <source>
        <dbReference type="PROSITE" id="PS50011"/>
    </source>
</evidence>
<dbReference type="GO" id="GO:0005524">
    <property type="term" value="F:ATP binding"/>
    <property type="evidence" value="ECO:0007669"/>
    <property type="project" value="UniProtKB-UniRule"/>
</dbReference>
<dbReference type="InterPro" id="IPR037770">
    <property type="entry name" value="CDK7"/>
</dbReference>
<keyword evidence="5 11" id="KW-0547">Nucleotide-binding</keyword>
<dbReference type="Gene3D" id="3.30.200.20">
    <property type="entry name" value="Phosphorylase Kinase, domain 1"/>
    <property type="match status" value="1"/>
</dbReference>
<dbReference type="InterPro" id="IPR000719">
    <property type="entry name" value="Prot_kinase_dom"/>
</dbReference>
<name>A0A7S0RJR5_9CHLO</name>
<feature type="active site" description="Proton acceptor" evidence="10">
    <location>
        <position position="127"/>
    </location>
</feature>
<protein>
    <recommendedName>
        <fullName evidence="15">Protein kinase domain-containing protein</fullName>
    </recommendedName>
</protein>
<comment type="similarity">
    <text evidence="1">Belongs to the protein kinase superfamily. CMGC Ser/Thr protein kinase family. CDC2/CDKX subfamily.</text>
</comment>
<dbReference type="AlphaFoldDB" id="A0A7S0RJR5"/>
<evidence type="ECO:0000256" key="3">
    <source>
        <dbReference type="ARBA" id="ARBA00022553"/>
    </source>
</evidence>
<feature type="compositionally biased region" description="Polar residues" evidence="14">
    <location>
        <begin position="343"/>
        <end position="353"/>
    </location>
</feature>
<gene>
    <name evidence="16" type="ORF">CLEI1391_LOCUS9230</name>
</gene>
<dbReference type="InterPro" id="IPR017441">
    <property type="entry name" value="Protein_kinase_ATP_BS"/>
</dbReference>
<dbReference type="GO" id="GO:0045944">
    <property type="term" value="P:positive regulation of transcription by RNA polymerase II"/>
    <property type="evidence" value="ECO:0007669"/>
    <property type="project" value="TreeGrafter"/>
</dbReference>
<dbReference type="SMART" id="SM00220">
    <property type="entry name" value="S_TKc"/>
    <property type="match status" value="1"/>
</dbReference>
<evidence type="ECO:0000256" key="10">
    <source>
        <dbReference type="PIRSR" id="PIRSR637770-1"/>
    </source>
</evidence>